<feature type="region of interest" description="Disordered" evidence="1">
    <location>
        <begin position="104"/>
        <end position="154"/>
    </location>
</feature>
<accession>A0A1E5VKY8</accession>
<protein>
    <submittedName>
        <fullName evidence="2">Uncharacterized protein</fullName>
    </submittedName>
</protein>
<dbReference type="Proteomes" id="UP000095767">
    <property type="component" value="Unassembled WGS sequence"/>
</dbReference>
<comment type="caution">
    <text evidence="2">The sequence shown here is derived from an EMBL/GenBank/DDBJ whole genome shotgun (WGS) entry which is preliminary data.</text>
</comment>
<name>A0A1E5VKY8_9POAL</name>
<feature type="compositionally biased region" description="Polar residues" evidence="1">
    <location>
        <begin position="105"/>
        <end position="128"/>
    </location>
</feature>
<evidence type="ECO:0000313" key="3">
    <source>
        <dbReference type="Proteomes" id="UP000095767"/>
    </source>
</evidence>
<evidence type="ECO:0000256" key="1">
    <source>
        <dbReference type="SAM" id="MobiDB-lite"/>
    </source>
</evidence>
<gene>
    <name evidence="2" type="ORF">BAE44_0013207</name>
</gene>
<keyword evidence="3" id="KW-1185">Reference proteome</keyword>
<evidence type="ECO:0000313" key="2">
    <source>
        <dbReference type="EMBL" id="OEL25775.1"/>
    </source>
</evidence>
<dbReference type="EMBL" id="LWDX02036359">
    <property type="protein sequence ID" value="OEL25775.1"/>
    <property type="molecule type" value="Genomic_DNA"/>
</dbReference>
<dbReference type="AlphaFoldDB" id="A0A1E5VKY8"/>
<reference evidence="2 3" key="1">
    <citation type="submission" date="2016-09" db="EMBL/GenBank/DDBJ databases">
        <title>The draft genome of Dichanthelium oligosanthes: A C3 panicoid grass species.</title>
        <authorList>
            <person name="Studer A.J."/>
            <person name="Schnable J.C."/>
            <person name="Brutnell T.P."/>
        </authorList>
    </citation>
    <scope>NUCLEOTIDE SEQUENCE [LARGE SCALE GENOMIC DNA]</scope>
    <source>
        <strain evidence="3">cv. Kellogg 1175</strain>
        <tissue evidence="2">Leaf</tissue>
    </source>
</reference>
<proteinExistence type="predicted"/>
<sequence>MYRSSGAPLSTIPHAFSSSLGSSRALLECFEQKRRAQGGTTAMAEGTRVRHGVPAGVAAETSEADARFAAVEPHPFTIMPYWNILKDEPKRMDVANKGLVVDSNAPMQHTPQDSNTVNQGGTADQSGASMGKRPLGRDGAKEAKKKGVNSAASAGSVEYASKFHDLSIEKLSFIKESDKDQWQNG</sequence>
<organism evidence="2 3">
    <name type="scientific">Dichanthelium oligosanthes</name>
    <dbReference type="NCBI Taxonomy" id="888268"/>
    <lineage>
        <taxon>Eukaryota</taxon>
        <taxon>Viridiplantae</taxon>
        <taxon>Streptophyta</taxon>
        <taxon>Embryophyta</taxon>
        <taxon>Tracheophyta</taxon>
        <taxon>Spermatophyta</taxon>
        <taxon>Magnoliopsida</taxon>
        <taxon>Liliopsida</taxon>
        <taxon>Poales</taxon>
        <taxon>Poaceae</taxon>
        <taxon>PACMAD clade</taxon>
        <taxon>Panicoideae</taxon>
        <taxon>Panicodae</taxon>
        <taxon>Paniceae</taxon>
        <taxon>Dichantheliinae</taxon>
        <taxon>Dichanthelium</taxon>
    </lineage>
</organism>